<dbReference type="Proteomes" id="UP001491310">
    <property type="component" value="Unassembled WGS sequence"/>
</dbReference>
<comment type="caution">
    <text evidence="2">The sequence shown here is derived from an EMBL/GenBank/DDBJ whole genome shotgun (WGS) entry which is preliminary data.</text>
</comment>
<evidence type="ECO:0000313" key="2">
    <source>
        <dbReference type="EMBL" id="KAK9903296.1"/>
    </source>
</evidence>
<reference evidence="2 3" key="1">
    <citation type="journal article" date="2024" name="Nat. Commun.">
        <title>Phylogenomics reveals the evolutionary origins of lichenization in chlorophyte algae.</title>
        <authorList>
            <person name="Puginier C."/>
            <person name="Libourel C."/>
            <person name="Otte J."/>
            <person name="Skaloud P."/>
            <person name="Haon M."/>
            <person name="Grisel S."/>
            <person name="Petersen M."/>
            <person name="Berrin J.G."/>
            <person name="Delaux P.M."/>
            <person name="Dal Grande F."/>
            <person name="Keller J."/>
        </authorList>
    </citation>
    <scope>NUCLEOTIDE SEQUENCE [LARGE SCALE GENOMIC DNA]</scope>
    <source>
        <strain evidence="2 3">SAG 216-7</strain>
    </source>
</reference>
<feature type="domain" description="PCI" evidence="1">
    <location>
        <begin position="217"/>
        <end position="370"/>
    </location>
</feature>
<gene>
    <name evidence="2" type="ORF">WJX75_002137</name>
</gene>
<dbReference type="InterPro" id="IPR045107">
    <property type="entry name" value="SAC3/GANP/THP3"/>
</dbReference>
<accession>A0ABR2YDM6</accession>
<keyword evidence="3" id="KW-1185">Reference proteome</keyword>
<dbReference type="PANTHER" id="PTHR12436:SF4">
    <property type="entry name" value="LEUKOCYTE RECEPTOR CLUSTER MEMBER 8"/>
    <property type="match status" value="1"/>
</dbReference>
<dbReference type="PANTHER" id="PTHR12436">
    <property type="entry name" value="80 KDA MCM3-ASSOCIATED PROTEIN"/>
    <property type="match status" value="1"/>
</dbReference>
<dbReference type="Pfam" id="PF03399">
    <property type="entry name" value="SAC3_GANP"/>
    <property type="match status" value="1"/>
</dbReference>
<dbReference type="InterPro" id="IPR005062">
    <property type="entry name" value="SAC3/GANP/THP3_conserved"/>
</dbReference>
<evidence type="ECO:0000313" key="3">
    <source>
        <dbReference type="Proteomes" id="UP001491310"/>
    </source>
</evidence>
<dbReference type="PROSITE" id="PS50250">
    <property type="entry name" value="PCI"/>
    <property type="match status" value="1"/>
</dbReference>
<dbReference type="EMBL" id="JALJOT010000014">
    <property type="protein sequence ID" value="KAK9903296.1"/>
    <property type="molecule type" value="Genomic_DNA"/>
</dbReference>
<sequence>MGKKTRKREIVLDRKSIQYPQPGVLPEKRARLLFKIEGSLSELDSLPSKTPNGNTSVASTFTPAKSADAPLVFKMPGRFGSTGILGSVTRTPEEEARRQHRAARFQECMNATPQQEATTLQAARSAGKQTVYGQNSQLEKEYLRLTSMPTLEAVRPPVVLKKALKLVQQRWLQDADYEYACEQLKSIRQDLTVQHIRNEFTVHVYETHARIALEQGDLAECNPCLSLLQQLYADNIIGNEMEFMAYGLLYAAVTNPKQLPMELRGVPCRAWQHPYMKHALRVCLACVRSDACELLELYASAPRMTPYLMDALLERLRGRLAAALSAYSPSVPLSLVAAALGFDTLRQAGEYIEQRGAEVDWKARAVVTKQ</sequence>
<dbReference type="InterPro" id="IPR000717">
    <property type="entry name" value="PCI_dom"/>
</dbReference>
<protein>
    <recommendedName>
        <fullName evidence="1">PCI domain-containing protein</fullName>
    </recommendedName>
</protein>
<name>A0ABR2YDM6_9CHLO</name>
<dbReference type="Gene3D" id="1.25.40.990">
    <property type="match status" value="1"/>
</dbReference>
<evidence type="ECO:0000259" key="1">
    <source>
        <dbReference type="PROSITE" id="PS50250"/>
    </source>
</evidence>
<organism evidence="2 3">
    <name type="scientific">Coccomyxa subellipsoidea</name>
    <dbReference type="NCBI Taxonomy" id="248742"/>
    <lineage>
        <taxon>Eukaryota</taxon>
        <taxon>Viridiplantae</taxon>
        <taxon>Chlorophyta</taxon>
        <taxon>core chlorophytes</taxon>
        <taxon>Trebouxiophyceae</taxon>
        <taxon>Trebouxiophyceae incertae sedis</taxon>
        <taxon>Coccomyxaceae</taxon>
        <taxon>Coccomyxa</taxon>
    </lineage>
</organism>
<proteinExistence type="predicted"/>